<dbReference type="InterPro" id="IPR015943">
    <property type="entry name" value="WD40/YVTN_repeat-like_dom_sf"/>
</dbReference>
<feature type="domain" description="PorZ N-terminal beta-propeller" evidence="1">
    <location>
        <begin position="62"/>
        <end position="218"/>
    </location>
</feature>
<dbReference type="SUPFAM" id="SSF63829">
    <property type="entry name" value="Calcium-dependent phosphotriesterase"/>
    <property type="match status" value="1"/>
</dbReference>
<accession>A0A2T0WSC1</accession>
<dbReference type="RefSeq" id="WP_106132301.1">
    <property type="nucleotide sequence ID" value="NZ_PVTR01000002.1"/>
</dbReference>
<keyword evidence="3" id="KW-1185">Reference proteome</keyword>
<dbReference type="InterPro" id="IPR048954">
    <property type="entry name" value="PorZ_N"/>
</dbReference>
<dbReference type="OrthoDB" id="9807410at2"/>
<sequence length="739" mass="81725">MVKSCQVGCCLFFDNCRFWALALISTLTCQFSFSQSNIPVGTWQIHNSYLDSGILTGSETSIFSITGNAVFYLNVNTREVNTLTVLDGLYDQNFTTGTFAPNSKKLILSYPDGSIQLIGEREISTITPLRDNPQINQKRINSIKVKGNLALLSGAFGMAVLNVGNETFEASFTNLGKNGDALEIFDLTEDPSRYYLATANGLLIGNKSRNLNDFRNWERVAETGNSLIETETIGSQVFTIDEKGTLSLFNRETFELENIIGISKAKNLHFFGERLFFQMDNSVYSINENGSWNLYYNNEAQNIFSDYFISNSGFFLQIKGEGIVTGDGSTFSPNAPLAQIKNFLPSREGSFAIPYFQNLQGEIKLANRQILSRLFQGRWEKLVSPEEILTIAQIGFDIYFGTNTGLWKKTGNNLIGVTLPGLQDQPSVSSLHVDQNANLWIGLGNGDSKLYKLTLRGELEQVNVPGLAIPYKIISDRASNLWILQRNQSGNSSLQVFNENSGLNRMIGTVNSTGGLANANLLDIDIDYNQRVWIGTENGVAYIPNANTISNSSTVNTIVPNYLGRPLLAGVIVSQVKTAPDQTKWFGTENEGIWRFSEFGDELIEQFGRNNSPLVSNRVENLNLDPSSGELLIVQENASFSYRTSAIESYASLEELKIFPNPVRPEFNGLLSIEGLTDFAQVKVTTSAGRVVYSAEIRGGKATWNLLALQGGRVQPGVYLVWVMDESGKERVSGKFVVL</sequence>
<protein>
    <recommendedName>
        <fullName evidence="1">PorZ N-terminal beta-propeller domain-containing protein</fullName>
    </recommendedName>
</protein>
<dbReference type="SUPFAM" id="SSF50978">
    <property type="entry name" value="WD40 repeat-like"/>
    <property type="match status" value="1"/>
</dbReference>
<evidence type="ECO:0000313" key="2">
    <source>
        <dbReference type="EMBL" id="PRY89592.1"/>
    </source>
</evidence>
<proteinExistence type="predicted"/>
<dbReference type="EMBL" id="PVTR01000002">
    <property type="protein sequence ID" value="PRY89592.1"/>
    <property type="molecule type" value="Genomic_DNA"/>
</dbReference>
<dbReference type="InterPro" id="IPR036322">
    <property type="entry name" value="WD40_repeat_dom_sf"/>
</dbReference>
<dbReference type="Proteomes" id="UP000238157">
    <property type="component" value="Unassembled WGS sequence"/>
</dbReference>
<evidence type="ECO:0000313" key="3">
    <source>
        <dbReference type="Proteomes" id="UP000238157"/>
    </source>
</evidence>
<name>A0A2T0WSC1_9BACT</name>
<evidence type="ECO:0000259" key="1">
    <source>
        <dbReference type="Pfam" id="PF21544"/>
    </source>
</evidence>
<dbReference type="AlphaFoldDB" id="A0A2T0WSC1"/>
<gene>
    <name evidence="2" type="ORF">CLW00_10268</name>
</gene>
<reference evidence="2 3" key="1">
    <citation type="submission" date="2018-03" db="EMBL/GenBank/DDBJ databases">
        <title>Genomic Encyclopedia of Archaeal and Bacterial Type Strains, Phase II (KMG-II): from individual species to whole genera.</title>
        <authorList>
            <person name="Goeker M."/>
        </authorList>
    </citation>
    <scope>NUCLEOTIDE SEQUENCE [LARGE SCALE GENOMIC DNA]</scope>
    <source>
        <strain evidence="2 3">DSM 27929</strain>
    </source>
</reference>
<comment type="caution">
    <text evidence="2">The sequence shown here is derived from an EMBL/GenBank/DDBJ whole genome shotgun (WGS) entry which is preliminary data.</text>
</comment>
<organism evidence="2 3">
    <name type="scientific">Mongoliibacter ruber</name>
    <dbReference type="NCBI Taxonomy" id="1750599"/>
    <lineage>
        <taxon>Bacteria</taxon>
        <taxon>Pseudomonadati</taxon>
        <taxon>Bacteroidota</taxon>
        <taxon>Cytophagia</taxon>
        <taxon>Cytophagales</taxon>
        <taxon>Cyclobacteriaceae</taxon>
        <taxon>Mongoliibacter</taxon>
    </lineage>
</organism>
<dbReference type="Pfam" id="PF21544">
    <property type="entry name" value="PorZ_N_b_propeller"/>
    <property type="match status" value="1"/>
</dbReference>
<dbReference type="Gene3D" id="2.130.10.10">
    <property type="entry name" value="YVTN repeat-like/Quinoprotein amine dehydrogenase"/>
    <property type="match status" value="1"/>
</dbReference>